<evidence type="ECO:0000256" key="1">
    <source>
        <dbReference type="ARBA" id="ARBA00009437"/>
    </source>
</evidence>
<dbReference type="InterPro" id="IPR000847">
    <property type="entry name" value="LysR_HTH_N"/>
</dbReference>
<dbReference type="InterPro" id="IPR036390">
    <property type="entry name" value="WH_DNA-bd_sf"/>
</dbReference>
<evidence type="ECO:0000259" key="5">
    <source>
        <dbReference type="PROSITE" id="PS50931"/>
    </source>
</evidence>
<keyword evidence="4" id="KW-0804">Transcription</keyword>
<evidence type="ECO:0000256" key="4">
    <source>
        <dbReference type="ARBA" id="ARBA00023163"/>
    </source>
</evidence>
<comment type="similarity">
    <text evidence="1">Belongs to the LysR transcriptional regulatory family.</text>
</comment>
<dbReference type="SUPFAM" id="SSF46785">
    <property type="entry name" value="Winged helix' DNA-binding domain"/>
    <property type="match status" value="1"/>
</dbReference>
<dbReference type="AlphaFoldDB" id="A0A6S7DH44"/>
<feature type="domain" description="HTH lysR-type" evidence="5">
    <location>
        <begin position="7"/>
        <end position="64"/>
    </location>
</feature>
<evidence type="ECO:0000313" key="7">
    <source>
        <dbReference type="Proteomes" id="UP000494272"/>
    </source>
</evidence>
<evidence type="ECO:0000256" key="2">
    <source>
        <dbReference type="ARBA" id="ARBA00023015"/>
    </source>
</evidence>
<proteinExistence type="inferred from homology"/>
<dbReference type="PANTHER" id="PTHR30579">
    <property type="entry name" value="TRANSCRIPTIONAL REGULATOR"/>
    <property type="match status" value="1"/>
</dbReference>
<dbReference type="GO" id="GO:0003677">
    <property type="term" value="F:DNA binding"/>
    <property type="evidence" value="ECO:0007669"/>
    <property type="project" value="UniProtKB-KW"/>
</dbReference>
<dbReference type="Gene3D" id="1.10.10.10">
    <property type="entry name" value="Winged helix-like DNA-binding domain superfamily/Winged helix DNA-binding domain"/>
    <property type="match status" value="1"/>
</dbReference>
<organism evidence="6 7">
    <name type="scientific">Achromobacter dolens</name>
    <dbReference type="NCBI Taxonomy" id="1287738"/>
    <lineage>
        <taxon>Bacteria</taxon>
        <taxon>Pseudomonadati</taxon>
        <taxon>Pseudomonadota</taxon>
        <taxon>Betaproteobacteria</taxon>
        <taxon>Burkholderiales</taxon>
        <taxon>Alcaligenaceae</taxon>
        <taxon>Achromobacter</taxon>
    </lineage>
</organism>
<dbReference type="InterPro" id="IPR050176">
    <property type="entry name" value="LTTR"/>
</dbReference>
<dbReference type="InterPro" id="IPR005119">
    <property type="entry name" value="LysR_subst-bd"/>
</dbReference>
<dbReference type="FunFam" id="1.10.10.10:FF:000001">
    <property type="entry name" value="LysR family transcriptional regulator"/>
    <property type="match status" value="1"/>
</dbReference>
<dbReference type="SUPFAM" id="SSF53850">
    <property type="entry name" value="Periplasmic binding protein-like II"/>
    <property type="match status" value="1"/>
</dbReference>
<gene>
    <name evidence="6" type="primary">hdfR_11</name>
    <name evidence="6" type="ORF">LMG26841_03618</name>
</gene>
<sequence length="317" mass="33655">MIRPVTFDLDVLRSFVAGVELGSFGRAADRLGRSTSAVSAQLKKLEEQAGVLLLRKAGRGLALTDAGETMLAYARRLLDLNDQASVAVRGTRLQGRVRLGLQEDFGEILLPRVLGQFARAHPQVRIEARVARNAELLERVAAGELDLALAWDHDAARPHGQRLAELPLCWIGPAATGLARDADGAWPLVAFEAPCLFRSRATDALDRAGIAWTSAFISPSLAGLWAAVSAGLGLMVRTPLGLPAGLRVMAPGEQGLPSLPPLSLSLYHAQGRPGPVAAALADIVRRCVRDSVAALPAMPGLPARIPSEEAERLEPIP</sequence>
<keyword evidence="7" id="KW-1185">Reference proteome</keyword>
<dbReference type="EMBL" id="CADIKW010000007">
    <property type="protein sequence ID" value="CAB3884121.1"/>
    <property type="molecule type" value="Genomic_DNA"/>
</dbReference>
<keyword evidence="3" id="KW-0238">DNA-binding</keyword>
<name>A0A6S7DH44_9BURK</name>
<accession>A0A6S7DH44</accession>
<dbReference type="Proteomes" id="UP000494272">
    <property type="component" value="Unassembled WGS sequence"/>
</dbReference>
<dbReference type="PROSITE" id="PS50931">
    <property type="entry name" value="HTH_LYSR"/>
    <property type="match status" value="1"/>
</dbReference>
<dbReference type="InterPro" id="IPR036388">
    <property type="entry name" value="WH-like_DNA-bd_sf"/>
</dbReference>
<dbReference type="Pfam" id="PF03466">
    <property type="entry name" value="LysR_substrate"/>
    <property type="match status" value="1"/>
</dbReference>
<reference evidence="6 7" key="1">
    <citation type="submission" date="2020-04" db="EMBL/GenBank/DDBJ databases">
        <authorList>
            <person name="De Canck E."/>
        </authorList>
    </citation>
    <scope>NUCLEOTIDE SEQUENCE [LARGE SCALE GENOMIC DNA]</scope>
    <source>
        <strain evidence="6 7">LMG 26841</strain>
    </source>
</reference>
<dbReference type="Pfam" id="PF00126">
    <property type="entry name" value="HTH_1"/>
    <property type="match status" value="1"/>
</dbReference>
<dbReference type="GO" id="GO:0003700">
    <property type="term" value="F:DNA-binding transcription factor activity"/>
    <property type="evidence" value="ECO:0007669"/>
    <property type="project" value="InterPro"/>
</dbReference>
<keyword evidence="2" id="KW-0805">Transcription regulation</keyword>
<evidence type="ECO:0000256" key="3">
    <source>
        <dbReference type="ARBA" id="ARBA00023125"/>
    </source>
</evidence>
<dbReference type="PANTHER" id="PTHR30579:SF7">
    <property type="entry name" value="HTH-TYPE TRANSCRIPTIONAL REGULATOR LRHA-RELATED"/>
    <property type="match status" value="1"/>
</dbReference>
<protein>
    <submittedName>
        <fullName evidence="6">HTH-type transcriptional regulator HdfR</fullName>
    </submittedName>
</protein>
<dbReference type="Gene3D" id="3.40.190.10">
    <property type="entry name" value="Periplasmic binding protein-like II"/>
    <property type="match status" value="2"/>
</dbReference>
<evidence type="ECO:0000313" key="6">
    <source>
        <dbReference type="EMBL" id="CAB3884121.1"/>
    </source>
</evidence>